<organism evidence="1">
    <name type="scientific">candidate division CPR1 bacterium ADurb.Bin160</name>
    <dbReference type="NCBI Taxonomy" id="1852826"/>
    <lineage>
        <taxon>Bacteria</taxon>
        <taxon>candidate division CPR1</taxon>
    </lineage>
</organism>
<dbReference type="Proteomes" id="UP000485621">
    <property type="component" value="Unassembled WGS sequence"/>
</dbReference>
<protein>
    <submittedName>
        <fullName evidence="1">Uncharacterized protein</fullName>
    </submittedName>
</protein>
<reference evidence="1" key="1">
    <citation type="submission" date="2017-02" db="EMBL/GenBank/DDBJ databases">
        <title>Delving into the versatile metabolic prowess of the omnipresent phylum Bacteroidetes.</title>
        <authorList>
            <person name="Nobu M.K."/>
            <person name="Mei R."/>
            <person name="Narihiro T."/>
            <person name="Kuroda K."/>
            <person name="Liu W.-T."/>
        </authorList>
    </citation>
    <scope>NUCLEOTIDE SEQUENCE</scope>
    <source>
        <strain evidence="1">ADurb.Bin160</strain>
    </source>
</reference>
<comment type="caution">
    <text evidence="1">The sequence shown here is derived from an EMBL/GenBank/DDBJ whole genome shotgun (WGS) entry which is preliminary data.</text>
</comment>
<name>A0A1V5ZPD8_9BACT</name>
<proteinExistence type="predicted"/>
<accession>A0A1V5ZPD8</accession>
<sequence length="175" mass="19434">MELIAIGGIADTIIMNPLAFTAIMQNPSLKSLFLLSQGNSGSQYGFEYGNFARTTEESLAWYKQRSKHGVKGLNFPSGIFGKGFSIILSEFVPIDKTNKTTTVYVADSTQIGFLVTEQEPVTEQFSDPLKDIKQFKIIEKYGIVPKSEGKYMLKIPGVKLEKGYDPSMVFRTKAV</sequence>
<gene>
    <name evidence="1" type="ORF">BWY04_00436</name>
</gene>
<evidence type="ECO:0000313" key="1">
    <source>
        <dbReference type="EMBL" id="OQB42077.1"/>
    </source>
</evidence>
<dbReference type="EMBL" id="MWDB01000006">
    <property type="protein sequence ID" value="OQB42077.1"/>
    <property type="molecule type" value="Genomic_DNA"/>
</dbReference>
<dbReference type="AlphaFoldDB" id="A0A1V5ZPD8"/>